<evidence type="ECO:0000256" key="1">
    <source>
        <dbReference type="SAM" id="Phobius"/>
    </source>
</evidence>
<dbReference type="EMBL" id="CADCXN010000010">
    <property type="protein sequence ID" value="CAA9889494.1"/>
    <property type="molecule type" value="Genomic_DNA"/>
</dbReference>
<comment type="caution">
    <text evidence="2">The sequence shown here is derived from an EMBL/GenBank/DDBJ whole genome shotgun (WGS) entry which is preliminary data.</text>
</comment>
<keyword evidence="3" id="KW-1185">Reference proteome</keyword>
<evidence type="ECO:0000313" key="2">
    <source>
        <dbReference type="EMBL" id="CAA9889494.1"/>
    </source>
</evidence>
<sequence>MAEHILDCSGVSIAVALKIALFVITSVCILIAHLTLWRMAKRPVSHETEVIRIASKIGAKFKKKKFYSET</sequence>
<accession>A0A8S0W8U2</accession>
<protein>
    <submittedName>
        <fullName evidence="2">Uncharacterized protein</fullName>
    </submittedName>
</protein>
<evidence type="ECO:0000313" key="3">
    <source>
        <dbReference type="Proteomes" id="UP000494216"/>
    </source>
</evidence>
<keyword evidence="1" id="KW-0812">Transmembrane</keyword>
<proteinExistence type="predicted"/>
<dbReference type="Proteomes" id="UP000494216">
    <property type="component" value="Unassembled WGS sequence"/>
</dbReference>
<name>A0A8S0W8U2_9GAMM</name>
<reference evidence="2 3" key="1">
    <citation type="submission" date="2020-02" db="EMBL/GenBank/DDBJ databases">
        <authorList>
            <person name="Hogendoorn C."/>
        </authorList>
    </citation>
    <scope>NUCLEOTIDE SEQUENCE [LARGE SCALE GENOMIC DNA]</scope>
    <source>
        <strain evidence="2">METHB21</strain>
    </source>
</reference>
<gene>
    <name evidence="2" type="ORF">METHB2_1070006</name>
</gene>
<dbReference type="AlphaFoldDB" id="A0A8S0W8U2"/>
<organism evidence="2 3">
    <name type="scientific">Candidatus Methylobacter favarea</name>
    <dbReference type="NCBI Taxonomy" id="2707345"/>
    <lineage>
        <taxon>Bacteria</taxon>
        <taxon>Pseudomonadati</taxon>
        <taxon>Pseudomonadota</taxon>
        <taxon>Gammaproteobacteria</taxon>
        <taxon>Methylococcales</taxon>
        <taxon>Methylococcaceae</taxon>
        <taxon>Methylobacter</taxon>
    </lineage>
</organism>
<keyword evidence="1" id="KW-0472">Membrane</keyword>
<feature type="transmembrane region" description="Helical" evidence="1">
    <location>
        <begin position="12"/>
        <end position="36"/>
    </location>
</feature>
<keyword evidence="1" id="KW-1133">Transmembrane helix</keyword>